<dbReference type="InterPro" id="IPR001650">
    <property type="entry name" value="Helicase_C-like"/>
</dbReference>
<keyword evidence="1 6" id="KW-0547">Nucleotide-binding</keyword>
<keyword evidence="5 6" id="KW-0694">RNA-binding</keyword>
<dbReference type="Proteomes" id="UP000030751">
    <property type="component" value="Unassembled WGS sequence"/>
</dbReference>
<dbReference type="Pfam" id="PF00270">
    <property type="entry name" value="DEAD"/>
    <property type="match status" value="2"/>
</dbReference>
<dbReference type="PROSITE" id="PS51192">
    <property type="entry name" value="HELICASE_ATP_BIND_1"/>
    <property type="match status" value="1"/>
</dbReference>
<feature type="compositionally biased region" description="Low complexity" evidence="7">
    <location>
        <begin position="13"/>
        <end position="41"/>
    </location>
</feature>
<dbReference type="SMART" id="SM00490">
    <property type="entry name" value="HELICc"/>
    <property type="match status" value="1"/>
</dbReference>
<dbReference type="SUPFAM" id="SSF52540">
    <property type="entry name" value="P-loop containing nucleoside triphosphate hydrolases"/>
    <property type="match status" value="1"/>
</dbReference>
<feature type="compositionally biased region" description="Basic and acidic residues" evidence="7">
    <location>
        <begin position="186"/>
        <end position="200"/>
    </location>
</feature>
<feature type="compositionally biased region" description="Acidic residues" evidence="7">
    <location>
        <begin position="151"/>
        <end position="161"/>
    </location>
</feature>
<dbReference type="EC" id="3.6.4.13" evidence="6"/>
<comment type="similarity">
    <text evidence="6">Belongs to the DEAD box helicase family.</text>
</comment>
<dbReference type="InterPro" id="IPR011545">
    <property type="entry name" value="DEAD/DEAH_box_helicase_dom"/>
</dbReference>
<accession>W9Q3C7</accession>
<comment type="catalytic activity">
    <reaction evidence="6">
        <text>ATP + H2O = ADP + phosphate + H(+)</text>
        <dbReference type="Rhea" id="RHEA:13065"/>
        <dbReference type="ChEBI" id="CHEBI:15377"/>
        <dbReference type="ChEBI" id="CHEBI:15378"/>
        <dbReference type="ChEBI" id="CHEBI:30616"/>
        <dbReference type="ChEBI" id="CHEBI:43474"/>
        <dbReference type="ChEBI" id="CHEBI:456216"/>
        <dbReference type="EC" id="3.6.4.13"/>
    </reaction>
</comment>
<feature type="compositionally biased region" description="Low complexity" evidence="7">
    <location>
        <begin position="687"/>
        <end position="698"/>
    </location>
</feature>
<gene>
    <name evidence="10" type="ORF">FOVG_00487</name>
</gene>
<dbReference type="CDD" id="cd18787">
    <property type="entry name" value="SF2_C_DEAD"/>
    <property type="match status" value="1"/>
</dbReference>
<feature type="domain" description="Helicase C-terminal" evidence="9">
    <location>
        <begin position="733"/>
        <end position="896"/>
    </location>
</feature>
<feature type="compositionally biased region" description="Basic residues" evidence="7">
    <location>
        <begin position="111"/>
        <end position="123"/>
    </location>
</feature>
<keyword evidence="3 6" id="KW-0347">Helicase</keyword>
<dbReference type="Pfam" id="PF00271">
    <property type="entry name" value="Helicase_C"/>
    <property type="match status" value="1"/>
</dbReference>
<evidence type="ECO:0000256" key="1">
    <source>
        <dbReference type="ARBA" id="ARBA00022741"/>
    </source>
</evidence>
<evidence type="ECO:0000256" key="7">
    <source>
        <dbReference type="SAM" id="MobiDB-lite"/>
    </source>
</evidence>
<feature type="compositionally biased region" description="Acidic residues" evidence="7">
    <location>
        <begin position="675"/>
        <end position="686"/>
    </location>
</feature>
<evidence type="ECO:0000256" key="4">
    <source>
        <dbReference type="ARBA" id="ARBA00022840"/>
    </source>
</evidence>
<reference evidence="10" key="1">
    <citation type="submission" date="2011-10" db="EMBL/GenBank/DDBJ databases">
        <title>The Genome Sequence of Fusarium oxysporum HDV247.</title>
        <authorList>
            <consortium name="The Broad Institute Genome Sequencing Platform"/>
            <person name="Ma L.-J."/>
            <person name="Gale L.R."/>
            <person name="Schwartz D.C."/>
            <person name="Zhou S."/>
            <person name="Corby-Kistler H."/>
            <person name="Young S.K."/>
            <person name="Zeng Q."/>
            <person name="Gargeya S."/>
            <person name="Fitzgerald M."/>
            <person name="Haas B."/>
            <person name="Abouelleil A."/>
            <person name="Alvarado L."/>
            <person name="Arachchi H.M."/>
            <person name="Berlin A."/>
            <person name="Brown A."/>
            <person name="Chapman S.B."/>
            <person name="Chen Z."/>
            <person name="Dunbar C."/>
            <person name="Freedman E."/>
            <person name="Gearin G."/>
            <person name="Goldberg J."/>
            <person name="Griggs A."/>
            <person name="Gujja S."/>
            <person name="Heiman D."/>
            <person name="Howarth C."/>
            <person name="Larson L."/>
            <person name="Lui A."/>
            <person name="MacDonald P.J.P."/>
            <person name="Montmayeur A."/>
            <person name="Murphy C."/>
            <person name="Neiman D."/>
            <person name="Pearson M."/>
            <person name="Priest M."/>
            <person name="Roberts A."/>
            <person name="Saif S."/>
            <person name="Shea T."/>
            <person name="Shenoy N."/>
            <person name="Sisk P."/>
            <person name="Stolte C."/>
            <person name="Sykes S."/>
            <person name="Wortman J."/>
            <person name="Nusbaum C."/>
            <person name="Birren B."/>
        </authorList>
    </citation>
    <scope>NUCLEOTIDE SEQUENCE [LARGE SCALE GENOMIC DNA]</scope>
    <source>
        <strain evidence="10">HDV247</strain>
    </source>
</reference>
<evidence type="ECO:0000256" key="2">
    <source>
        <dbReference type="ARBA" id="ARBA00022801"/>
    </source>
</evidence>
<proteinExistence type="inferred from homology"/>
<dbReference type="GO" id="GO:0005524">
    <property type="term" value="F:ATP binding"/>
    <property type="evidence" value="ECO:0007669"/>
    <property type="project" value="UniProtKB-UniRule"/>
</dbReference>
<evidence type="ECO:0000313" key="10">
    <source>
        <dbReference type="EMBL" id="EXA52029.1"/>
    </source>
</evidence>
<feature type="domain" description="Helicase ATP-binding" evidence="8">
    <location>
        <begin position="373"/>
        <end position="622"/>
    </location>
</feature>
<feature type="compositionally biased region" description="Basic and acidic residues" evidence="7">
    <location>
        <begin position="162"/>
        <end position="177"/>
    </location>
</feature>
<dbReference type="Gene3D" id="3.40.50.300">
    <property type="entry name" value="P-loop containing nucleotide triphosphate hydrolases"/>
    <property type="match status" value="2"/>
</dbReference>
<comment type="function">
    <text evidence="6">RNA helicase.</text>
</comment>
<feature type="compositionally biased region" description="Basic and acidic residues" evidence="7">
    <location>
        <begin position="76"/>
        <end position="110"/>
    </location>
</feature>
<dbReference type="InterPro" id="IPR000629">
    <property type="entry name" value="RNA-helicase_DEAD-box_CS"/>
</dbReference>
<sequence>MYPRYVPHSKGGSKSNASPPHSSSKTTNSTAPTPATNAFSFSRYVPPSAKPIPQSMHIETPQVQYFDDTPLKNTKRKLDTSDESKGTPGPDNKKPKTEEPTTQKDGEDAPKKKKKVRRGKRRTGATNDERDDDDIKPAQEAPEVKSKEADATPEESQTLDEDSAKDKEKPKRDVKEKKEKRKRKSKNEEQESKVPHRPAPEDDDRNEDVSMTDAAEPIEEVENIPEPTEPAADEEDKRQKRREKKKKEKETEPAEEQEDELQTNQRHKTVMSKLEKSLKLASELPADERDEEDQGELHGLEPLPQPEPISSLTTSKPNYKILPSWLEDPIRVSQDTRTPFAELDIIPKACRVLEEKGFRDAFAVQTAAIPLLLPTSKQRGDVLISAATGSGKTLAYALPVVRDISQGCLTRLRALVVLPTRELVKQAQETFELCARAFDGGDRKRVRVGISIGSQSLEVEQKAFMDQELRYDPDTYKKLKEETQRRNQLKWGLSASENLQDLDMEDTDPRLSHMNGYVVDYLSKIDVLICTPGRLVEHMEQTRGFNLDYVRWLVVDEADKLLAQSFQGWLDLVMEKFRINKFTARDFHDMDFSGVRKVILSATLTRDLSLLNQLGLQRPRLIVLESDGDIQIAEHSLPVSLKEHAIRVHDTNLKPLYLLDLLRSQDMLMASPNKDEEEPKAEEAEDSATSSDSSSSSDSDSDSDATSDTSSDTSSDSDSDTETNAKLKVSGRTLKSHIPVSLIFTKSNESALRLSRLLALLDPSLADHIGTLTSTTPTHIRRKTLRAFSTASSPIRLLIASDLVARGIDLPNLDHVINYDLPPSVAGYVHRVGRTARAGRSGCAWTLVGDDESGWFWGKIAKGAGVKRAQKVERTRIEEIDEKRVEEYEAALEKLGKEAGR</sequence>
<dbReference type="InterPro" id="IPR027417">
    <property type="entry name" value="P-loop_NTPase"/>
</dbReference>
<evidence type="ECO:0000259" key="8">
    <source>
        <dbReference type="PROSITE" id="PS51192"/>
    </source>
</evidence>
<name>W9Q3C7_FUSOX</name>
<feature type="region of interest" description="Disordered" evidence="7">
    <location>
        <begin position="285"/>
        <end position="315"/>
    </location>
</feature>
<keyword evidence="2 6" id="KW-0378">Hydrolase</keyword>
<evidence type="ECO:0000256" key="5">
    <source>
        <dbReference type="ARBA" id="ARBA00022884"/>
    </source>
</evidence>
<dbReference type="AlphaFoldDB" id="W9Q3C7"/>
<dbReference type="SMART" id="SM00487">
    <property type="entry name" value="DEXDc"/>
    <property type="match status" value="1"/>
</dbReference>
<dbReference type="GO" id="GO:0016787">
    <property type="term" value="F:hydrolase activity"/>
    <property type="evidence" value="ECO:0007669"/>
    <property type="project" value="UniProtKB-KW"/>
</dbReference>
<protein>
    <recommendedName>
        <fullName evidence="6">ATP-dependent RNA helicase</fullName>
        <ecNumber evidence="6">3.6.4.13</ecNumber>
    </recommendedName>
</protein>
<evidence type="ECO:0000256" key="6">
    <source>
        <dbReference type="RuleBase" id="RU365068"/>
    </source>
</evidence>
<dbReference type="EMBL" id="JH650968">
    <property type="protein sequence ID" value="EXA52029.1"/>
    <property type="molecule type" value="Genomic_DNA"/>
</dbReference>
<dbReference type="GO" id="GO:0003723">
    <property type="term" value="F:RNA binding"/>
    <property type="evidence" value="ECO:0007669"/>
    <property type="project" value="UniProtKB-UniRule"/>
</dbReference>
<dbReference type="InterPro" id="IPR014001">
    <property type="entry name" value="Helicase_ATP-bd"/>
</dbReference>
<organism evidence="10">
    <name type="scientific">Fusarium oxysporum f. sp. pisi HDV247</name>
    <dbReference type="NCBI Taxonomy" id="1080344"/>
    <lineage>
        <taxon>Eukaryota</taxon>
        <taxon>Fungi</taxon>
        <taxon>Dikarya</taxon>
        <taxon>Ascomycota</taxon>
        <taxon>Pezizomycotina</taxon>
        <taxon>Sordariomycetes</taxon>
        <taxon>Hypocreomycetidae</taxon>
        <taxon>Hypocreales</taxon>
        <taxon>Nectriaceae</taxon>
        <taxon>Fusarium</taxon>
        <taxon>Fusarium oxysporum species complex</taxon>
    </lineage>
</organism>
<comment type="domain">
    <text evidence="6">The Q motif is unique to and characteristic of the DEAD box family of RNA helicases and controls ATP binding and hydrolysis.</text>
</comment>
<feature type="compositionally biased region" description="Basic and acidic residues" evidence="7">
    <location>
        <begin position="133"/>
        <end position="150"/>
    </location>
</feature>
<dbReference type="OrthoDB" id="3370at2759"/>
<feature type="region of interest" description="Disordered" evidence="7">
    <location>
        <begin position="1"/>
        <end position="267"/>
    </location>
</feature>
<dbReference type="PROSITE" id="PS51194">
    <property type="entry name" value="HELICASE_CTER"/>
    <property type="match status" value="1"/>
</dbReference>
<dbReference type="PROSITE" id="PS00039">
    <property type="entry name" value="DEAD_ATP_HELICASE"/>
    <property type="match status" value="1"/>
</dbReference>
<dbReference type="CDD" id="cd17956">
    <property type="entry name" value="DEADc_DDX51"/>
    <property type="match status" value="1"/>
</dbReference>
<evidence type="ECO:0000256" key="3">
    <source>
        <dbReference type="ARBA" id="ARBA00022806"/>
    </source>
</evidence>
<dbReference type="PANTHER" id="PTHR24031">
    <property type="entry name" value="RNA HELICASE"/>
    <property type="match status" value="1"/>
</dbReference>
<evidence type="ECO:0000259" key="9">
    <source>
        <dbReference type="PROSITE" id="PS51194"/>
    </source>
</evidence>
<feature type="region of interest" description="Disordered" evidence="7">
    <location>
        <begin position="672"/>
        <end position="724"/>
    </location>
</feature>
<dbReference type="HOGENOM" id="CLU_003041_15_2_1"/>
<dbReference type="GO" id="GO:0003724">
    <property type="term" value="F:RNA helicase activity"/>
    <property type="evidence" value="ECO:0007669"/>
    <property type="project" value="UniProtKB-EC"/>
</dbReference>
<keyword evidence="4 6" id="KW-0067">ATP-binding</keyword>
<reference evidence="10" key="2">
    <citation type="submission" date="2012-05" db="EMBL/GenBank/DDBJ databases">
        <title>Annotation of the Genome Sequence of Fusarium oxysporum HDV247.</title>
        <authorList>
            <consortium name="The Broad Institute Genomics Platform"/>
            <person name="Ma L.-J."/>
            <person name="Corby-Kistler H."/>
            <person name="Broz K."/>
            <person name="Gale L.R."/>
            <person name="Jonkers W."/>
            <person name="O'Donnell K."/>
            <person name="Ploetz R."/>
            <person name="Steinberg C."/>
            <person name="Schwartz D.C."/>
            <person name="VanEtten H."/>
            <person name="Zhou S."/>
            <person name="Young S.K."/>
            <person name="Zeng Q."/>
            <person name="Gargeya S."/>
            <person name="Fitzgerald M."/>
            <person name="Abouelleil A."/>
            <person name="Alvarado L."/>
            <person name="Chapman S.B."/>
            <person name="Gainer-Dewar J."/>
            <person name="Goldberg J."/>
            <person name="Griggs A."/>
            <person name="Gujja S."/>
            <person name="Hansen M."/>
            <person name="Howarth C."/>
            <person name="Imamovic A."/>
            <person name="Ireland A."/>
            <person name="Larimer J."/>
            <person name="McCowan C."/>
            <person name="Murphy C."/>
            <person name="Pearson M."/>
            <person name="Poon T.W."/>
            <person name="Priest M."/>
            <person name="Roberts A."/>
            <person name="Saif S."/>
            <person name="Shea T."/>
            <person name="Sykes S."/>
            <person name="Wortman J."/>
            <person name="Nusbaum C."/>
            <person name="Birren B."/>
        </authorList>
    </citation>
    <scope>NUCLEOTIDE SEQUENCE</scope>
    <source>
        <strain evidence="10">HDV247</strain>
    </source>
</reference>